<dbReference type="Gene3D" id="3.30.70.870">
    <property type="entry name" value="Elongation Factor G (Translational Gtpase), domain 3"/>
    <property type="match status" value="1"/>
</dbReference>
<protein>
    <recommendedName>
        <fullName evidence="2">Tr-type G domain-containing protein</fullName>
    </recommendedName>
</protein>
<dbReference type="EMBL" id="JAIVGD010000023">
    <property type="protein sequence ID" value="KAH0742713.1"/>
    <property type="molecule type" value="Genomic_DNA"/>
</dbReference>
<feature type="domain" description="Tr-type G" evidence="2">
    <location>
        <begin position="43"/>
        <end position="254"/>
    </location>
</feature>
<dbReference type="PROSITE" id="PS51722">
    <property type="entry name" value="G_TR_2"/>
    <property type="match status" value="1"/>
</dbReference>
<feature type="region of interest" description="Disordered" evidence="1">
    <location>
        <begin position="1"/>
        <end position="20"/>
    </location>
</feature>
<evidence type="ECO:0000259" key="2">
    <source>
        <dbReference type="PROSITE" id="PS51722"/>
    </source>
</evidence>
<reference evidence="3 4" key="1">
    <citation type="journal article" date="2021" name="bioRxiv">
        <title>Chromosome-scale and haplotype-resolved genome assembly of a tetraploid potato cultivar.</title>
        <authorList>
            <person name="Sun H."/>
            <person name="Jiao W.-B."/>
            <person name="Krause K."/>
            <person name="Campoy J.A."/>
            <person name="Goel M."/>
            <person name="Folz-Donahue K."/>
            <person name="Kukat C."/>
            <person name="Huettel B."/>
            <person name="Schneeberger K."/>
        </authorList>
    </citation>
    <scope>NUCLEOTIDE SEQUENCE [LARGE SCALE GENOMIC DNA]</scope>
    <source>
        <strain evidence="3">SolTubOtavaFocal</strain>
        <tissue evidence="3">Leaves</tissue>
    </source>
</reference>
<evidence type="ECO:0000256" key="1">
    <source>
        <dbReference type="SAM" id="MobiDB-lite"/>
    </source>
</evidence>
<dbReference type="InterPro" id="IPR000795">
    <property type="entry name" value="T_Tr_GTP-bd_dom"/>
</dbReference>
<dbReference type="InterPro" id="IPR035647">
    <property type="entry name" value="EFG_III/V"/>
</dbReference>
<dbReference type="Gene3D" id="2.40.30.10">
    <property type="entry name" value="Translation factors"/>
    <property type="match status" value="1"/>
</dbReference>
<dbReference type="InterPro" id="IPR014721">
    <property type="entry name" value="Ribsml_uS5_D2-typ_fold_subgr"/>
</dbReference>
<dbReference type="SUPFAM" id="SSF52540">
    <property type="entry name" value="P-loop containing nucleoside triphosphate hydrolases"/>
    <property type="match status" value="1"/>
</dbReference>
<comment type="caution">
    <text evidence="3">The sequence shown here is derived from an EMBL/GenBank/DDBJ whole genome shotgun (WGS) entry which is preliminary data.</text>
</comment>
<dbReference type="InterPro" id="IPR009000">
    <property type="entry name" value="Transl_B-barrel_sf"/>
</dbReference>
<gene>
    <name evidence="3" type="ORF">KY290_030706</name>
</gene>
<proteinExistence type="predicted"/>
<dbReference type="SUPFAM" id="SSF54211">
    <property type="entry name" value="Ribosomal protein S5 domain 2-like"/>
    <property type="match status" value="1"/>
</dbReference>
<dbReference type="PRINTS" id="PR00315">
    <property type="entry name" value="ELONGATNFCT"/>
</dbReference>
<name>A0ABQ7U8W3_SOLTU</name>
<organism evidence="3 4">
    <name type="scientific">Solanum tuberosum</name>
    <name type="common">Potato</name>
    <dbReference type="NCBI Taxonomy" id="4113"/>
    <lineage>
        <taxon>Eukaryota</taxon>
        <taxon>Viridiplantae</taxon>
        <taxon>Streptophyta</taxon>
        <taxon>Embryophyta</taxon>
        <taxon>Tracheophyta</taxon>
        <taxon>Spermatophyta</taxon>
        <taxon>Magnoliopsida</taxon>
        <taxon>eudicotyledons</taxon>
        <taxon>Gunneridae</taxon>
        <taxon>Pentapetalae</taxon>
        <taxon>asterids</taxon>
        <taxon>lamiids</taxon>
        <taxon>Solanales</taxon>
        <taxon>Solanaceae</taxon>
        <taxon>Solanoideae</taxon>
        <taxon>Solaneae</taxon>
        <taxon>Solanum</taxon>
    </lineage>
</organism>
<evidence type="ECO:0000313" key="4">
    <source>
        <dbReference type="Proteomes" id="UP000826656"/>
    </source>
</evidence>
<dbReference type="InterPro" id="IPR027417">
    <property type="entry name" value="P-loop_NTPase"/>
</dbReference>
<dbReference type="Pfam" id="PF00009">
    <property type="entry name" value="GTP_EFTU"/>
    <property type="match status" value="1"/>
</dbReference>
<dbReference type="Gene3D" id="3.30.70.240">
    <property type="match status" value="1"/>
</dbReference>
<dbReference type="Proteomes" id="UP000826656">
    <property type="component" value="Unassembled WGS sequence"/>
</dbReference>
<dbReference type="PANTHER" id="PTHR42908">
    <property type="entry name" value="TRANSLATION ELONGATION FACTOR-RELATED"/>
    <property type="match status" value="1"/>
</dbReference>
<dbReference type="Gene3D" id="3.40.50.300">
    <property type="entry name" value="P-loop containing nucleotide triphosphate hydrolases"/>
    <property type="match status" value="1"/>
</dbReference>
<accession>A0ABQ7U8W3</accession>
<sequence>MDSFPCGAKGHESWTDDELSDQEKFSNHSVDLEFLSDLMSNPRLIRNVALLGQWHHGKTELINTILLNSHHIFENCFCSPYRRGYDIDRGRISYKLKLASLVLSDSNSKSYLCNIMETPGHVDFSDEMTVALRLADGAVLVVDAVEGVMLNTERAIRHAIQQRISIVLVINKVDKLITELKLTPTETYFKLHHIIETVNDHIIAASSSAGIAQVVDPVLGNVCFASARDAWFFTLQSFAKMYVKLFVIDFDSNKFASQLWGDYYFDSGTKTFSKEPYADGVQRSFVRCVLEFVYNTYRLVNGNKEINASFGAATAFMDMLANHIPSAKDAAIWKVDHIYTGPKDSAIYKAIRDSDSTGPLMVNVTKLYTHSGFLGRVYSGELMTGHTVRVLREEQEPPDNDEVMTVRQVTRLWVCQACCSIPISKAPPGSLVLIGGVDDAIEKTATLCNLESNENMYIFRPLQFNTLPVVKITFSLLNGWSLDDISEELKRIIRSYPLAILRVEESGICTILGTGELYLKYIMEDVRRINLKVELEVADPVVSIRKTVVGSSLVIAKTPNKRNKITLVAESLERGLADDIENIETVDWPKKELADFLQTKYDWDLHAARSIWAFGPDKQGPNLLLQLLGDTILLNAEPMRNVKFTILEAIIADDAMMDEVVHIMQRATHLALLEATPRRMEPIHLVEIQAPRNYLDVVNKLLVLRKGQVISTEEVPQREIPTSIIKIEGEED</sequence>
<dbReference type="SUPFAM" id="SSF54980">
    <property type="entry name" value="EF-G C-terminal domain-like"/>
    <property type="match status" value="1"/>
</dbReference>
<evidence type="ECO:0000313" key="3">
    <source>
        <dbReference type="EMBL" id="KAH0742713.1"/>
    </source>
</evidence>
<dbReference type="InterPro" id="IPR005225">
    <property type="entry name" value="Small_GTP-bd"/>
</dbReference>
<dbReference type="PANTHER" id="PTHR42908:SF6">
    <property type="entry name" value="116 KDA U5 SMALL NUCLEAR RIBONUCLEOPROTEIN COMPONENT"/>
    <property type="match status" value="1"/>
</dbReference>
<dbReference type="NCBIfam" id="TIGR00231">
    <property type="entry name" value="small_GTP"/>
    <property type="match status" value="1"/>
</dbReference>
<keyword evidence="4" id="KW-1185">Reference proteome</keyword>
<dbReference type="Gene3D" id="3.30.230.10">
    <property type="match status" value="1"/>
</dbReference>
<dbReference type="SUPFAM" id="SSF50447">
    <property type="entry name" value="Translation proteins"/>
    <property type="match status" value="1"/>
</dbReference>
<dbReference type="InterPro" id="IPR020568">
    <property type="entry name" value="Ribosomal_Su5_D2-typ_SF"/>
</dbReference>